<dbReference type="PANTHER" id="PTHR23222">
    <property type="entry name" value="PROHIBITIN"/>
    <property type="match status" value="1"/>
</dbReference>
<sequence>MKGGNVVALLVVLVVLGAAVLVPSVKIIDATEVGVEVVLGKVKPEPLYPGVHVIPLFIAKVVKYPATVQEIHLTSKEARPFTSEGLEVGVDLSVFYRIDRARVVDIYKQLKLDYEKRLESIVLADLRVIVPKYSSEDLYKQETREKIQAELRAMLEKDFKKYGFYVERVNIRNIELPPEIVQAIEAKIQAKQEAERYKYLVEKEKLESERKIVEAKGIAEANQIIADSLKKNPEYLMWYYMQVLEKFAESQNNAIILVPVPSAYYPNVNITQPVQAPIIMPQEVSTGGK</sequence>
<dbReference type="CDD" id="cd03401">
    <property type="entry name" value="SPFH_prohibitin"/>
    <property type="match status" value="1"/>
</dbReference>
<gene>
    <name evidence="2" type="ORF">P8X34_10425</name>
</gene>
<keyword evidence="3" id="KW-1185">Reference proteome</keyword>
<dbReference type="InterPro" id="IPR000163">
    <property type="entry name" value="Prohibitin"/>
</dbReference>
<organism evidence="2 3">
    <name type="scientific">Pyrococcus kukulkanii</name>
    <dbReference type="NCBI Taxonomy" id="1609559"/>
    <lineage>
        <taxon>Archaea</taxon>
        <taxon>Methanobacteriati</taxon>
        <taxon>Methanobacteriota</taxon>
        <taxon>Thermococci</taxon>
        <taxon>Thermococcales</taxon>
        <taxon>Thermococcaceae</taxon>
        <taxon>Pyrococcus</taxon>
    </lineage>
</organism>
<dbReference type="SUPFAM" id="SSF117892">
    <property type="entry name" value="Band 7/SPFH domain"/>
    <property type="match status" value="1"/>
</dbReference>
<dbReference type="PANTHER" id="PTHR23222:SF0">
    <property type="entry name" value="PROHIBITIN 1"/>
    <property type="match status" value="1"/>
</dbReference>
<dbReference type="RefSeq" id="WP_372824505.1">
    <property type="nucleotide sequence ID" value="NZ_JARRIG010000007.1"/>
</dbReference>
<dbReference type="InterPro" id="IPR036013">
    <property type="entry name" value="Band_7/SPFH_dom_sf"/>
</dbReference>
<dbReference type="Proteomes" id="UP001571980">
    <property type="component" value="Unassembled WGS sequence"/>
</dbReference>
<comment type="caution">
    <text evidence="2">The sequence shown here is derived from an EMBL/GenBank/DDBJ whole genome shotgun (WGS) entry which is preliminary data.</text>
</comment>
<evidence type="ECO:0000259" key="1">
    <source>
        <dbReference type="SMART" id="SM00244"/>
    </source>
</evidence>
<reference evidence="2 3" key="1">
    <citation type="submission" date="2023-03" db="EMBL/GenBank/DDBJ databases">
        <title>Speciation in Pyrococcus: adaptation to high temperature as a mechanism.</title>
        <authorList>
            <person name="Gu J."/>
        </authorList>
    </citation>
    <scope>NUCLEOTIDE SEQUENCE [LARGE SCALE GENOMIC DNA]</scope>
    <source>
        <strain evidence="2 3">LMOA34</strain>
    </source>
</reference>
<evidence type="ECO:0000313" key="2">
    <source>
        <dbReference type="EMBL" id="MFA4805139.1"/>
    </source>
</evidence>
<dbReference type="PRINTS" id="PR00679">
    <property type="entry name" value="PROHIBITIN"/>
</dbReference>
<dbReference type="Gene3D" id="3.30.479.30">
    <property type="entry name" value="Band 7 domain"/>
    <property type="match status" value="1"/>
</dbReference>
<feature type="domain" description="Band 7" evidence="1">
    <location>
        <begin position="23"/>
        <end position="188"/>
    </location>
</feature>
<dbReference type="InterPro" id="IPR001107">
    <property type="entry name" value="Band_7"/>
</dbReference>
<evidence type="ECO:0000313" key="3">
    <source>
        <dbReference type="Proteomes" id="UP001571980"/>
    </source>
</evidence>
<accession>A0ABV4T7Q7</accession>
<name>A0ABV4T7Q7_9EURY</name>
<protein>
    <submittedName>
        <fullName evidence="2">Prohibitin family protein</fullName>
    </submittedName>
</protein>
<proteinExistence type="predicted"/>
<dbReference type="SMART" id="SM00244">
    <property type="entry name" value="PHB"/>
    <property type="match status" value="1"/>
</dbReference>
<dbReference type="EMBL" id="JARRIG010000007">
    <property type="protein sequence ID" value="MFA4805139.1"/>
    <property type="molecule type" value="Genomic_DNA"/>
</dbReference>
<dbReference type="Pfam" id="PF01145">
    <property type="entry name" value="Band_7"/>
    <property type="match status" value="1"/>
</dbReference>